<gene>
    <name evidence="1" type="ORF">LCGC14_1526160</name>
</gene>
<organism evidence="1">
    <name type="scientific">marine sediment metagenome</name>
    <dbReference type="NCBI Taxonomy" id="412755"/>
    <lineage>
        <taxon>unclassified sequences</taxon>
        <taxon>metagenomes</taxon>
        <taxon>ecological metagenomes</taxon>
    </lineage>
</organism>
<reference evidence="1" key="1">
    <citation type="journal article" date="2015" name="Nature">
        <title>Complex archaea that bridge the gap between prokaryotes and eukaryotes.</title>
        <authorList>
            <person name="Spang A."/>
            <person name="Saw J.H."/>
            <person name="Jorgensen S.L."/>
            <person name="Zaremba-Niedzwiedzka K."/>
            <person name="Martijn J."/>
            <person name="Lind A.E."/>
            <person name="van Eijk R."/>
            <person name="Schleper C."/>
            <person name="Guy L."/>
            <person name="Ettema T.J."/>
        </authorList>
    </citation>
    <scope>NUCLEOTIDE SEQUENCE</scope>
</reference>
<dbReference type="EMBL" id="LAZR01011383">
    <property type="protein sequence ID" value="KKM61992.1"/>
    <property type="molecule type" value="Genomic_DNA"/>
</dbReference>
<name>A0A0F9LY59_9ZZZZ</name>
<sequence length="83" mass="9229">MSDRAEGPWEVDDIIQVSPGHDETFGAALLIVTEVKLWGIKGYVQTPDSGQVFYRLPYKQKTTEHGEVFPAGLRVGTAHWLTS</sequence>
<comment type="caution">
    <text evidence="1">The sequence shown here is derived from an EMBL/GenBank/DDBJ whole genome shotgun (WGS) entry which is preliminary data.</text>
</comment>
<accession>A0A0F9LY59</accession>
<evidence type="ECO:0000313" key="1">
    <source>
        <dbReference type="EMBL" id="KKM61992.1"/>
    </source>
</evidence>
<dbReference type="AlphaFoldDB" id="A0A0F9LY59"/>
<proteinExistence type="predicted"/>
<protein>
    <submittedName>
        <fullName evidence="1">Uncharacterized protein</fullName>
    </submittedName>
</protein>